<feature type="transmembrane region" description="Helical" evidence="1">
    <location>
        <begin position="380"/>
        <end position="404"/>
    </location>
</feature>
<feature type="transmembrane region" description="Helical" evidence="1">
    <location>
        <begin position="279"/>
        <end position="298"/>
    </location>
</feature>
<feature type="transmembrane region" description="Helical" evidence="1">
    <location>
        <begin position="333"/>
        <end position="355"/>
    </location>
</feature>
<feature type="transmembrane region" description="Helical" evidence="1">
    <location>
        <begin position="233"/>
        <end position="254"/>
    </location>
</feature>
<feature type="transmembrane region" description="Helical" evidence="1">
    <location>
        <begin position="310"/>
        <end position="327"/>
    </location>
</feature>
<feature type="transmembrane region" description="Helical" evidence="1">
    <location>
        <begin position="58"/>
        <end position="77"/>
    </location>
</feature>
<feature type="transmembrane region" description="Helical" evidence="1">
    <location>
        <begin position="105"/>
        <end position="127"/>
    </location>
</feature>
<feature type="transmembrane region" description="Helical" evidence="1">
    <location>
        <begin position="139"/>
        <end position="161"/>
    </location>
</feature>
<protein>
    <submittedName>
        <fullName evidence="2">ABC-2 type transport system permease protein</fullName>
    </submittedName>
</protein>
<accession>A0ABU0TY73</accession>
<name>A0ABU0TY73_MICTR</name>
<feature type="transmembrane region" description="Helical" evidence="1">
    <location>
        <begin position="410"/>
        <end position="435"/>
    </location>
</feature>
<gene>
    <name evidence="2" type="ORF">QE412_003187</name>
</gene>
<keyword evidence="3" id="KW-1185">Reference proteome</keyword>
<reference evidence="2 3" key="1">
    <citation type="submission" date="2023-07" db="EMBL/GenBank/DDBJ databases">
        <title>Functional and genomic diversity of the sorghum phyllosphere microbiome.</title>
        <authorList>
            <person name="Shade A."/>
        </authorList>
    </citation>
    <scope>NUCLEOTIDE SEQUENCE [LARGE SCALE GENOMIC DNA]</scope>
    <source>
        <strain evidence="2 3">SORGH_AS_1207</strain>
    </source>
</reference>
<evidence type="ECO:0000313" key="3">
    <source>
        <dbReference type="Proteomes" id="UP001226691"/>
    </source>
</evidence>
<feature type="transmembrane region" description="Helical" evidence="1">
    <location>
        <begin position="480"/>
        <end position="501"/>
    </location>
</feature>
<dbReference type="Proteomes" id="UP001226691">
    <property type="component" value="Unassembled WGS sequence"/>
</dbReference>
<evidence type="ECO:0000313" key="2">
    <source>
        <dbReference type="EMBL" id="MDQ1124614.1"/>
    </source>
</evidence>
<keyword evidence="1" id="KW-0472">Membrane</keyword>
<keyword evidence="1" id="KW-0812">Transmembrane</keyword>
<sequence length="518" mass="52659">MAFVLARLRLALQLGTARSSGGGVAIFVLGWVAGVIVGLGGGAVVAALDSGISPIGDLLVLLLFVAIFGAWVVLPIATPMPTANIIDPEVLEQYPLSRTQQVTGLLLGGLLTPTATATFLTAVGGVAATNVDLSSRAVAVGGAVLFTLLCVASSYGVRALFTEALTARRGRTVALVLSTLVIAAIYILPHLLSPVLGLAQDAGVIFVTVLTWTPPGAAGALGYVLVAGDVGGVIGRVGVILATIGLALLLWGVALRRHVKGGSVDQVAPRARATSSDLALVPLLLHPFPAGATLGAASQHLRYYFFRAPRAAQFIVLGPLVAALFAVSQLHTAGLVFASAVAAVAMSSSVLMNLFGYDGRGVETTVETGASLSSVLRGKLLAVSLFLVPTVALFTIALGLVTGLAADIPLALVAALASLLLAFATGAACSVWNPFDQAAPQGDRSTVAVRMIGAFGLTFALVYGAGAFCSWVQPVIPLDLVLAVALVATAALALVSTRLSGAFLDRNPQRLVAAFTPR</sequence>
<feature type="transmembrane region" description="Helical" evidence="1">
    <location>
        <begin position="204"/>
        <end position="226"/>
    </location>
</feature>
<comment type="caution">
    <text evidence="2">The sequence shown here is derived from an EMBL/GenBank/DDBJ whole genome shotgun (WGS) entry which is preliminary data.</text>
</comment>
<keyword evidence="1" id="KW-1133">Transmembrane helix</keyword>
<feature type="transmembrane region" description="Helical" evidence="1">
    <location>
        <begin position="447"/>
        <end position="468"/>
    </location>
</feature>
<feature type="transmembrane region" description="Helical" evidence="1">
    <location>
        <begin position="21"/>
        <end position="46"/>
    </location>
</feature>
<dbReference type="RefSeq" id="WP_307486082.1">
    <property type="nucleotide sequence ID" value="NZ_JAUTBF010000001.1"/>
</dbReference>
<dbReference type="EMBL" id="JAUTBF010000001">
    <property type="protein sequence ID" value="MDQ1124614.1"/>
    <property type="molecule type" value="Genomic_DNA"/>
</dbReference>
<evidence type="ECO:0000256" key="1">
    <source>
        <dbReference type="SAM" id="Phobius"/>
    </source>
</evidence>
<proteinExistence type="predicted"/>
<feature type="transmembrane region" description="Helical" evidence="1">
    <location>
        <begin position="173"/>
        <end position="192"/>
    </location>
</feature>
<organism evidence="2 3">
    <name type="scientific">Microbacterium trichothecenolyticum</name>
    <name type="common">Aureobacterium trichothecenolyticum</name>
    <dbReference type="NCBI Taxonomy" id="69370"/>
    <lineage>
        <taxon>Bacteria</taxon>
        <taxon>Bacillati</taxon>
        <taxon>Actinomycetota</taxon>
        <taxon>Actinomycetes</taxon>
        <taxon>Micrococcales</taxon>
        <taxon>Microbacteriaceae</taxon>
        <taxon>Microbacterium</taxon>
    </lineage>
</organism>